<evidence type="ECO:0000313" key="1">
    <source>
        <dbReference type="EMBL" id="ARS35147.1"/>
    </source>
</evidence>
<proteinExistence type="predicted"/>
<gene>
    <name evidence="1" type="ORF">CA264_06640</name>
</gene>
<protein>
    <submittedName>
        <fullName evidence="1">Uncharacterized protein</fullName>
    </submittedName>
</protein>
<sequence>MNNLTFEDFTTNYDYANSLLGLTNTFNLDHINELRSGLKDINFFIQRCQILLKAFEAEKKEIEKIKLLSLSGQIDEANSIIKEYLIQIDHELTYCDMQNLKSKENVDEFLTEYLTLIEQHADFISIKLAKLDTKLRPLKDHLSFLAEHEKVQNIRVTDLGDREAQVYRAFRRGYEDSLGF</sequence>
<dbReference type="Proteomes" id="UP000266292">
    <property type="component" value="Chromosome"/>
</dbReference>
<dbReference type="STRING" id="709015.GCA_000472485_01333"/>
<dbReference type="AlphaFoldDB" id="A0A1X9YQJ5"/>
<keyword evidence="2" id="KW-1185">Reference proteome</keyword>
<dbReference type="KEGG" id="pact:CA264_06640"/>
<reference evidence="2" key="1">
    <citation type="submission" date="2017-05" db="EMBL/GenBank/DDBJ databases">
        <authorList>
            <person name="Ray J."/>
            <person name="Price M."/>
            <person name="Deutschbauer A."/>
        </authorList>
    </citation>
    <scope>NUCLEOTIDE SEQUENCE [LARGE SCALE GENOMIC DNA]</scope>
    <source>
        <strain evidence="2">DSM 19842</strain>
    </source>
</reference>
<dbReference type="RefSeq" id="WP_025605694.1">
    <property type="nucleotide sequence ID" value="NZ_CP021235.1"/>
</dbReference>
<organism evidence="1 2">
    <name type="scientific">Pontibacter actiniarum</name>
    <dbReference type="NCBI Taxonomy" id="323450"/>
    <lineage>
        <taxon>Bacteria</taxon>
        <taxon>Pseudomonadati</taxon>
        <taxon>Bacteroidota</taxon>
        <taxon>Cytophagia</taxon>
        <taxon>Cytophagales</taxon>
        <taxon>Hymenobacteraceae</taxon>
        <taxon>Pontibacter</taxon>
    </lineage>
</organism>
<accession>A0A1X9YQJ5</accession>
<dbReference type="EMBL" id="CP021235">
    <property type="protein sequence ID" value="ARS35147.1"/>
    <property type="molecule type" value="Genomic_DNA"/>
</dbReference>
<evidence type="ECO:0000313" key="2">
    <source>
        <dbReference type="Proteomes" id="UP000266292"/>
    </source>
</evidence>
<name>A0A1X9YQJ5_9BACT</name>